<name>A0ABU7VW48_9BACL</name>
<dbReference type="Proteomes" id="UP001306950">
    <property type="component" value="Unassembled WGS sequence"/>
</dbReference>
<evidence type="ECO:0000313" key="4">
    <source>
        <dbReference type="Proteomes" id="UP001306950"/>
    </source>
</evidence>
<keyword evidence="4" id="KW-1185">Reference proteome</keyword>
<feature type="region of interest" description="Disordered" evidence="1">
    <location>
        <begin position="1"/>
        <end position="82"/>
    </location>
</feature>
<dbReference type="RefSeq" id="WP_331848143.1">
    <property type="nucleotide sequence ID" value="NZ_JAZHPZ010000011.1"/>
</dbReference>
<gene>
    <name evidence="3" type="ORF">V3851_19045</name>
</gene>
<feature type="domain" description="GT-D fold-like" evidence="2">
    <location>
        <begin position="151"/>
        <end position="362"/>
    </location>
</feature>
<feature type="compositionally biased region" description="Basic residues" evidence="1">
    <location>
        <begin position="26"/>
        <end position="36"/>
    </location>
</feature>
<organism evidence="3 4">
    <name type="scientific">Paenibacillus haidiansis</name>
    <dbReference type="NCBI Taxonomy" id="1574488"/>
    <lineage>
        <taxon>Bacteria</taxon>
        <taxon>Bacillati</taxon>
        <taxon>Bacillota</taxon>
        <taxon>Bacilli</taxon>
        <taxon>Bacillales</taxon>
        <taxon>Paenibacillaceae</taxon>
        <taxon>Paenibacillus</taxon>
    </lineage>
</organism>
<accession>A0ABU7VW48</accession>
<evidence type="ECO:0000259" key="2">
    <source>
        <dbReference type="Pfam" id="PF22882"/>
    </source>
</evidence>
<feature type="compositionally biased region" description="Basic residues" evidence="1">
    <location>
        <begin position="1"/>
        <end position="19"/>
    </location>
</feature>
<reference evidence="3 4" key="1">
    <citation type="submission" date="2024-02" db="EMBL/GenBank/DDBJ databases">
        <title>A nitrogen-fixing paenibacillus bacterium.</title>
        <authorList>
            <person name="Zhang W.L."/>
            <person name="Chen S.F."/>
        </authorList>
    </citation>
    <scope>NUCLEOTIDE SEQUENCE [LARGE SCALE GENOMIC DNA]</scope>
    <source>
        <strain evidence="3 4">M1</strain>
    </source>
</reference>
<dbReference type="Pfam" id="PF22882">
    <property type="entry name" value="GT-D-like"/>
    <property type="match status" value="1"/>
</dbReference>
<dbReference type="NCBIfam" id="NF040628">
    <property type="entry name" value="GT-D_rel"/>
    <property type="match status" value="1"/>
</dbReference>
<proteinExistence type="predicted"/>
<evidence type="ECO:0000256" key="1">
    <source>
        <dbReference type="SAM" id="MobiDB-lite"/>
    </source>
</evidence>
<feature type="compositionally biased region" description="Acidic residues" evidence="1">
    <location>
        <begin position="51"/>
        <end position="60"/>
    </location>
</feature>
<comment type="caution">
    <text evidence="3">The sequence shown here is derived from an EMBL/GenBank/DDBJ whole genome shotgun (WGS) entry which is preliminary data.</text>
</comment>
<protein>
    <submittedName>
        <fullName evidence="3">GT-D fold domain-containing glycosyltransferase</fullName>
    </submittedName>
</protein>
<evidence type="ECO:0000313" key="3">
    <source>
        <dbReference type="EMBL" id="MEF2967931.1"/>
    </source>
</evidence>
<dbReference type="EMBL" id="JAZHPZ010000011">
    <property type="protein sequence ID" value="MEF2967931.1"/>
    <property type="molecule type" value="Genomic_DNA"/>
</dbReference>
<dbReference type="InterPro" id="IPR049785">
    <property type="entry name" value="GT-D-like_firm"/>
</dbReference>
<sequence>MPARWKRGGKRRFSRRPGRKSNSALAKRRRRLRSGRRRENPGGAAPAENEMVTETDDEAVAESRSETETETGSEAESGLPGAAGLPDAFQISELEKAAIFEEGYRQGIFEGGEARLGRMIPRFTLLPYLTLDDVIRAGLGVLSASLVPLMTPADVYKTISNALAQKKPFSLVRVGDGELLTLAHDTFLPWDQALHKGPFLPYAGVQLPNPAAREALAASLRMADLVGVPESRHPSFQGLLFPVLRHYGMEISKLRLTTSTINYALNEAGLLHKLLKENRLLLIGNAAPSLAGWLAGGGYTVAGVISPVNGIADVDSVMERVRAVDFDLALVAAGVAAVIICPRISSELGKVAFDFGHLADKLVTGEVALIGHGEVYT</sequence>
<dbReference type="InterPro" id="IPR055171">
    <property type="entry name" value="GT-D-like"/>
</dbReference>